<evidence type="ECO:0000256" key="1">
    <source>
        <dbReference type="SAM" id="MobiDB-lite"/>
    </source>
</evidence>
<evidence type="ECO:0000313" key="2">
    <source>
        <dbReference type="EMBL" id="SPC87671.1"/>
    </source>
</evidence>
<gene>
    <name evidence="2" type="ORF">FSB_LOCUS15553</name>
</gene>
<name>A0A2N9FLB2_FAGSY</name>
<feature type="compositionally biased region" description="Acidic residues" evidence="1">
    <location>
        <begin position="1"/>
        <end position="12"/>
    </location>
</feature>
<sequence length="65" mass="7346">MIDEEDSAEVGDETNASKDVQVPVVKATRPQGRYKKRERGKLVHAYSSKDLQGILATRLCEREGW</sequence>
<dbReference type="AlphaFoldDB" id="A0A2N9FLB2"/>
<accession>A0A2N9FLB2</accession>
<proteinExistence type="predicted"/>
<organism evidence="2">
    <name type="scientific">Fagus sylvatica</name>
    <name type="common">Beechnut</name>
    <dbReference type="NCBI Taxonomy" id="28930"/>
    <lineage>
        <taxon>Eukaryota</taxon>
        <taxon>Viridiplantae</taxon>
        <taxon>Streptophyta</taxon>
        <taxon>Embryophyta</taxon>
        <taxon>Tracheophyta</taxon>
        <taxon>Spermatophyta</taxon>
        <taxon>Magnoliopsida</taxon>
        <taxon>eudicotyledons</taxon>
        <taxon>Gunneridae</taxon>
        <taxon>Pentapetalae</taxon>
        <taxon>rosids</taxon>
        <taxon>fabids</taxon>
        <taxon>Fagales</taxon>
        <taxon>Fagaceae</taxon>
        <taxon>Fagus</taxon>
    </lineage>
</organism>
<protein>
    <submittedName>
        <fullName evidence="2">Uncharacterized protein</fullName>
    </submittedName>
</protein>
<feature type="region of interest" description="Disordered" evidence="1">
    <location>
        <begin position="1"/>
        <end position="30"/>
    </location>
</feature>
<reference evidence="2" key="1">
    <citation type="submission" date="2018-02" db="EMBL/GenBank/DDBJ databases">
        <authorList>
            <person name="Cohen D.B."/>
            <person name="Kent A.D."/>
        </authorList>
    </citation>
    <scope>NUCLEOTIDE SEQUENCE</scope>
</reference>
<dbReference type="EMBL" id="OIVN01000935">
    <property type="protein sequence ID" value="SPC87671.1"/>
    <property type="molecule type" value="Genomic_DNA"/>
</dbReference>